<evidence type="ECO:0000313" key="1">
    <source>
        <dbReference type="EMBL" id="BBA93425.1"/>
    </source>
</evidence>
<evidence type="ECO:0000313" key="2">
    <source>
        <dbReference type="Proteomes" id="UP000269331"/>
    </source>
</evidence>
<sequence>MTLKKGKEVIVLQKDMPVEARIVYNQETYLDWILELLSFK</sequence>
<gene>
    <name evidence="1" type="primary">hlyD</name>
    <name evidence="1" type="ORF">SR187_9115</name>
</gene>
<dbReference type="Proteomes" id="UP000269331">
    <property type="component" value="Chromosome"/>
</dbReference>
<name>A0A2Z5TSZ7_9STRE</name>
<dbReference type="AlphaFoldDB" id="A0A2Z5TSZ7"/>
<dbReference type="KEGG" id="srq:SR187_9115"/>
<protein>
    <submittedName>
        <fullName evidence="1">Secretion protein</fullName>
    </submittedName>
</protein>
<accession>A0A2Z5TSZ7</accession>
<dbReference type="EMBL" id="AP018400">
    <property type="protein sequence ID" value="BBA93425.1"/>
    <property type="molecule type" value="Genomic_DNA"/>
</dbReference>
<organism evidence="1 2">
    <name type="scientific">Streptococcus ruminantium</name>
    <dbReference type="NCBI Taxonomy" id="1917441"/>
    <lineage>
        <taxon>Bacteria</taxon>
        <taxon>Bacillati</taxon>
        <taxon>Bacillota</taxon>
        <taxon>Bacilli</taxon>
        <taxon>Lactobacillales</taxon>
        <taxon>Streptococcaceae</taxon>
        <taxon>Streptococcus</taxon>
    </lineage>
</organism>
<proteinExistence type="predicted"/>
<dbReference type="RefSeq" id="WP_272877505.1">
    <property type="nucleotide sequence ID" value="NZ_AP025331.1"/>
</dbReference>
<reference evidence="1 2" key="1">
    <citation type="journal article" date="2018" name="Genome Biol. Evol.">
        <title>Complete Genome Sequence of Streptococcus ruminantium sp. nov. GUT-187T (=DSM 104980T =JCM 31869T), the Type Strain of S. ruminantium, and Comparison with Genome Sequences of Streptococcus suis Strains.</title>
        <authorList>
            <person name="Tohya M."/>
            <person name="Sekizaki T."/>
            <person name="Miyoshi-Akiyama T."/>
        </authorList>
    </citation>
    <scope>NUCLEOTIDE SEQUENCE [LARGE SCALE GENOMIC DNA]</scope>
    <source>
        <strain evidence="1 2">GUT187T</strain>
    </source>
</reference>